<name>A0A2K6VM80_ONCVO</name>
<evidence type="ECO:0000256" key="9">
    <source>
        <dbReference type="ARBA" id="ARBA00022964"/>
    </source>
</evidence>
<evidence type="ECO:0000256" key="3">
    <source>
        <dbReference type="ARBA" id="ARBA00004319"/>
    </source>
</evidence>
<keyword evidence="9" id="KW-0223">Dioxygenase</keyword>
<keyword evidence="7" id="KW-0256">Endoplasmic reticulum</keyword>
<dbReference type="GO" id="GO:0005506">
    <property type="term" value="F:iron ion binding"/>
    <property type="evidence" value="ECO:0007669"/>
    <property type="project" value="InterPro"/>
</dbReference>
<dbReference type="PANTHER" id="PTHR10869:SF244">
    <property type="entry name" value="PROLYL 4-HYDROXYLASE SUBUNIT ALPHA-2"/>
    <property type="match status" value="1"/>
</dbReference>
<keyword evidence="6" id="KW-0479">Metal-binding</keyword>
<dbReference type="Proteomes" id="UP000024404">
    <property type="component" value="Unassembled WGS sequence"/>
</dbReference>
<accession>A0A2K6VM80</accession>
<evidence type="ECO:0000313" key="14">
    <source>
        <dbReference type="Proteomes" id="UP000024404"/>
    </source>
</evidence>
<dbReference type="STRING" id="6282.A0A2K6VM80"/>
<dbReference type="SMART" id="SM00702">
    <property type="entry name" value="P4Hc"/>
    <property type="match status" value="1"/>
</dbReference>
<keyword evidence="8" id="KW-0847">Vitamin C</keyword>
<organism evidence="13 14">
    <name type="scientific">Onchocerca volvulus</name>
    <dbReference type="NCBI Taxonomy" id="6282"/>
    <lineage>
        <taxon>Eukaryota</taxon>
        <taxon>Metazoa</taxon>
        <taxon>Ecdysozoa</taxon>
        <taxon>Nematoda</taxon>
        <taxon>Chromadorea</taxon>
        <taxon>Rhabditida</taxon>
        <taxon>Spirurina</taxon>
        <taxon>Spiruromorpha</taxon>
        <taxon>Filarioidea</taxon>
        <taxon>Onchocercidae</taxon>
        <taxon>Onchocerca</taxon>
    </lineage>
</organism>
<evidence type="ECO:0000256" key="4">
    <source>
        <dbReference type="ARBA" id="ARBA00006511"/>
    </source>
</evidence>
<evidence type="ECO:0000256" key="2">
    <source>
        <dbReference type="ARBA" id="ARBA00002035"/>
    </source>
</evidence>
<dbReference type="EC" id="1.14.11.2" evidence="5"/>
<keyword evidence="14" id="KW-1185">Reference proteome</keyword>
<keyword evidence="11" id="KW-0408">Iron</keyword>
<evidence type="ECO:0000256" key="8">
    <source>
        <dbReference type="ARBA" id="ARBA00022896"/>
    </source>
</evidence>
<evidence type="ECO:0000256" key="12">
    <source>
        <dbReference type="ARBA" id="ARBA00023180"/>
    </source>
</evidence>
<dbReference type="GO" id="GO:0004656">
    <property type="term" value="F:procollagen-proline 4-dioxygenase activity"/>
    <property type="evidence" value="ECO:0007669"/>
    <property type="project" value="UniProtKB-EC"/>
</dbReference>
<sequence>MILWRVLHVFLLVAAVSAEVYSSLFSLKAITGAKQDILVMINAYVEKEIGRLDYLKKFAQKVKEHIDKAIRDTEGAIRYPINAFLVIKEMTADWNKVVKIMQSNSADNVIRNVTRQRIIKHIIYPTEEDLLGAATGLLRLQDTYQMDTKDIADGKILNSQMCTVALTAGDCFEIGRVAYHKYDYYHTIMWMQEALERAEKETISTANIEDILEYLAISLYKQGNLKRALLFTDELCRMNPDHPRAKDNMGEYENLLENNGIQRIDMRQGIPPIINVRHGNGLDKGVMLLYEALCRQEVPVVTASSPCDTKAQFQLYCYYKMDHPYLRLAPFKVEIIRQNSLAVLFYDIMLDDEVRVIQLLAKPKACLVLLALYYNTTKRSKIFNFLTGKSEPTSFRVAKSARLRSTEHEIIKRIDRRLELATNLEIETAEDLGVHNYGIGGQYEPHLDCALISEGEECFEKLGTGNRIATILIYMTEPEIGGRTVFMTNSKISLPCIKNAALFWYNLMRDGKVDMRSRHAGCPVLTGVKWVANKWFHERGQEWRRPCGLNQFDQERYVGDLGVPNPKHHLNMRSEAKKLKKMNRKHWEV</sequence>
<dbReference type="AlphaFoldDB" id="A0A2K6VM80"/>
<dbReference type="EnsemblMetazoa" id="OVOC12409.1">
    <property type="protein sequence ID" value="OVOC12409.1"/>
    <property type="gene ID" value="WBGene00249218"/>
</dbReference>
<dbReference type="Gene3D" id="2.60.120.620">
    <property type="entry name" value="q2cbj1_9rhob like domain"/>
    <property type="match status" value="1"/>
</dbReference>
<dbReference type="Gene3D" id="1.25.40.10">
    <property type="entry name" value="Tetratricopeptide repeat domain"/>
    <property type="match status" value="1"/>
</dbReference>
<comment type="function">
    <text evidence="2">Catalyzes the post-translational formation of 4-hydroxyproline in -Xaa-Pro-Gly- sequences in collagens and other proteins.</text>
</comment>
<dbReference type="Pfam" id="PF13640">
    <property type="entry name" value="2OG-FeII_Oxy_3"/>
    <property type="match status" value="1"/>
</dbReference>
<dbReference type="GO" id="GO:0031418">
    <property type="term" value="F:L-ascorbic acid binding"/>
    <property type="evidence" value="ECO:0007669"/>
    <property type="project" value="UniProtKB-KW"/>
</dbReference>
<dbReference type="Gene3D" id="6.10.140.1460">
    <property type="match status" value="1"/>
</dbReference>
<dbReference type="InterPro" id="IPR006620">
    <property type="entry name" value="Pro_4_hyd_alph"/>
</dbReference>
<comment type="cofactor">
    <cofactor evidence="1">
        <name>L-ascorbate</name>
        <dbReference type="ChEBI" id="CHEBI:38290"/>
    </cofactor>
</comment>
<comment type="subcellular location">
    <subcellularLocation>
        <location evidence="3">Endoplasmic reticulum lumen</location>
    </subcellularLocation>
</comment>
<dbReference type="InterPro" id="IPR044862">
    <property type="entry name" value="Pro_4_hyd_alph_FE2OG_OXY"/>
</dbReference>
<dbReference type="OMA" id="MLLMAWF"/>
<dbReference type="InterPro" id="IPR045054">
    <property type="entry name" value="P4HA-like"/>
</dbReference>
<protein>
    <recommendedName>
        <fullName evidence="5">procollagen-proline 4-dioxygenase</fullName>
        <ecNumber evidence="5">1.14.11.2</ecNumber>
    </recommendedName>
</protein>
<dbReference type="InterPro" id="IPR011990">
    <property type="entry name" value="TPR-like_helical_dom_sf"/>
</dbReference>
<proteinExistence type="inferred from homology"/>
<dbReference type="SUPFAM" id="SSF48452">
    <property type="entry name" value="TPR-like"/>
    <property type="match status" value="1"/>
</dbReference>
<evidence type="ECO:0000256" key="10">
    <source>
        <dbReference type="ARBA" id="ARBA00023002"/>
    </source>
</evidence>
<evidence type="ECO:0000313" key="13">
    <source>
        <dbReference type="EnsemblMetazoa" id="OVOC12409.1"/>
    </source>
</evidence>
<evidence type="ECO:0000256" key="1">
    <source>
        <dbReference type="ARBA" id="ARBA00001961"/>
    </source>
</evidence>
<evidence type="ECO:0000256" key="7">
    <source>
        <dbReference type="ARBA" id="ARBA00022824"/>
    </source>
</evidence>
<dbReference type="FunFam" id="1.25.40.10:FF:000006">
    <property type="entry name" value="Prolyl 4-hydroxylase subunit alpha 2"/>
    <property type="match status" value="1"/>
</dbReference>
<dbReference type="InterPro" id="IPR059068">
    <property type="entry name" value="TPR_P4H"/>
</dbReference>
<comment type="similarity">
    <text evidence="4">Belongs to the P4HA family.</text>
</comment>
<dbReference type="InterPro" id="IPR005123">
    <property type="entry name" value="Oxoglu/Fe-dep_dioxygenase_dom"/>
</dbReference>
<dbReference type="EMBL" id="CMVM020000454">
    <property type="status" value="NOT_ANNOTATED_CDS"/>
    <property type="molecule type" value="Genomic_DNA"/>
</dbReference>
<evidence type="ECO:0000256" key="6">
    <source>
        <dbReference type="ARBA" id="ARBA00022723"/>
    </source>
</evidence>
<reference evidence="13" key="2">
    <citation type="submission" date="2018-02" db="UniProtKB">
        <authorList>
            <consortium name="EnsemblMetazoa"/>
        </authorList>
    </citation>
    <scope>IDENTIFICATION</scope>
</reference>
<dbReference type="GO" id="GO:0005788">
    <property type="term" value="C:endoplasmic reticulum lumen"/>
    <property type="evidence" value="ECO:0007669"/>
    <property type="project" value="UniProtKB-SubCell"/>
</dbReference>
<keyword evidence="12" id="KW-0325">Glycoprotein</keyword>
<evidence type="ECO:0000256" key="11">
    <source>
        <dbReference type="ARBA" id="ARBA00023004"/>
    </source>
</evidence>
<dbReference type="Pfam" id="PF23558">
    <property type="entry name" value="TPR_P4H"/>
    <property type="match status" value="1"/>
</dbReference>
<dbReference type="InterPro" id="IPR013547">
    <property type="entry name" value="P4H_N"/>
</dbReference>
<dbReference type="PROSITE" id="PS51471">
    <property type="entry name" value="FE2OG_OXY"/>
    <property type="match status" value="1"/>
</dbReference>
<keyword evidence="10" id="KW-0560">Oxidoreductase</keyword>
<dbReference type="PANTHER" id="PTHR10869">
    <property type="entry name" value="PROLYL 4-HYDROXYLASE ALPHA SUBUNIT"/>
    <property type="match status" value="1"/>
</dbReference>
<evidence type="ECO:0000256" key="5">
    <source>
        <dbReference type="ARBA" id="ARBA00012269"/>
    </source>
</evidence>
<dbReference type="Pfam" id="PF08336">
    <property type="entry name" value="P4Ha_N"/>
    <property type="match status" value="1"/>
</dbReference>
<reference evidence="14" key="1">
    <citation type="submission" date="2013-10" db="EMBL/GenBank/DDBJ databases">
        <title>Genome sequencing of Onchocerca volvulus.</title>
        <authorList>
            <person name="Cotton J."/>
            <person name="Tsai J."/>
            <person name="Stanley E."/>
            <person name="Tracey A."/>
            <person name="Holroyd N."/>
            <person name="Lustigman S."/>
            <person name="Berriman M."/>
        </authorList>
    </citation>
    <scope>NUCLEOTIDE SEQUENCE</scope>
</reference>